<feature type="transmembrane region" description="Helical" evidence="1">
    <location>
        <begin position="12"/>
        <end position="35"/>
    </location>
</feature>
<feature type="non-terminal residue" evidence="2">
    <location>
        <position position="65"/>
    </location>
</feature>
<comment type="caution">
    <text evidence="2">The sequence shown here is derived from an EMBL/GenBank/DDBJ whole genome shotgun (WGS) entry which is preliminary data.</text>
</comment>
<dbReference type="Proteomes" id="UP000287033">
    <property type="component" value="Unassembled WGS sequence"/>
</dbReference>
<evidence type="ECO:0000313" key="3">
    <source>
        <dbReference type="Proteomes" id="UP000287033"/>
    </source>
</evidence>
<keyword evidence="1" id="KW-1133">Transmembrane helix</keyword>
<dbReference type="AlphaFoldDB" id="A0A401TA71"/>
<name>A0A401TA71_CHIPU</name>
<keyword evidence="1" id="KW-0472">Membrane</keyword>
<organism evidence="2 3">
    <name type="scientific">Chiloscyllium punctatum</name>
    <name type="common">Brownbanded bambooshark</name>
    <name type="synonym">Hemiscyllium punctatum</name>
    <dbReference type="NCBI Taxonomy" id="137246"/>
    <lineage>
        <taxon>Eukaryota</taxon>
        <taxon>Metazoa</taxon>
        <taxon>Chordata</taxon>
        <taxon>Craniata</taxon>
        <taxon>Vertebrata</taxon>
        <taxon>Chondrichthyes</taxon>
        <taxon>Elasmobranchii</taxon>
        <taxon>Galeomorphii</taxon>
        <taxon>Galeoidea</taxon>
        <taxon>Orectolobiformes</taxon>
        <taxon>Hemiscylliidae</taxon>
        <taxon>Chiloscyllium</taxon>
    </lineage>
</organism>
<proteinExistence type="predicted"/>
<evidence type="ECO:0000256" key="1">
    <source>
        <dbReference type="SAM" id="Phobius"/>
    </source>
</evidence>
<protein>
    <submittedName>
        <fullName evidence="2">Uncharacterized protein</fullName>
    </submittedName>
</protein>
<keyword evidence="3" id="KW-1185">Reference proteome</keyword>
<dbReference type="EMBL" id="BEZZ01026400">
    <property type="protein sequence ID" value="GCC39502.1"/>
    <property type="molecule type" value="Genomic_DNA"/>
</dbReference>
<gene>
    <name evidence="2" type="ORF">chiPu_0023751</name>
</gene>
<evidence type="ECO:0000313" key="2">
    <source>
        <dbReference type="EMBL" id="GCC39502.1"/>
    </source>
</evidence>
<accession>A0A401TA71</accession>
<sequence>MAVFTGRNSNKWTLGLVVAGIVLSVFLAGISSFLCMRKRKPVTEEAPSKTNDVAMIYSQISVKHK</sequence>
<reference evidence="2 3" key="1">
    <citation type="journal article" date="2018" name="Nat. Ecol. Evol.">
        <title>Shark genomes provide insights into elasmobranch evolution and the origin of vertebrates.</title>
        <authorList>
            <person name="Hara Y"/>
            <person name="Yamaguchi K"/>
            <person name="Onimaru K"/>
            <person name="Kadota M"/>
            <person name="Koyanagi M"/>
            <person name="Keeley SD"/>
            <person name="Tatsumi K"/>
            <person name="Tanaka K"/>
            <person name="Motone F"/>
            <person name="Kageyama Y"/>
            <person name="Nozu R"/>
            <person name="Adachi N"/>
            <person name="Nishimura O"/>
            <person name="Nakagawa R"/>
            <person name="Tanegashima C"/>
            <person name="Kiyatake I"/>
            <person name="Matsumoto R"/>
            <person name="Murakumo K"/>
            <person name="Nishida K"/>
            <person name="Terakita A"/>
            <person name="Kuratani S"/>
            <person name="Sato K"/>
            <person name="Hyodo S Kuraku.S."/>
        </authorList>
    </citation>
    <scope>NUCLEOTIDE SEQUENCE [LARGE SCALE GENOMIC DNA]</scope>
</reference>
<keyword evidence="1" id="KW-0812">Transmembrane</keyword>